<evidence type="ECO:0000313" key="2">
    <source>
        <dbReference type="EMBL" id="KKU04139.1"/>
    </source>
</evidence>
<evidence type="ECO:0000313" key="3">
    <source>
        <dbReference type="Proteomes" id="UP000034086"/>
    </source>
</evidence>
<reference evidence="2 3" key="1">
    <citation type="journal article" date="2015" name="Nature">
        <title>rRNA introns, odd ribosomes, and small enigmatic genomes across a large radiation of phyla.</title>
        <authorList>
            <person name="Brown C.T."/>
            <person name="Hug L.A."/>
            <person name="Thomas B.C."/>
            <person name="Sharon I."/>
            <person name="Castelle C.J."/>
            <person name="Singh A."/>
            <person name="Wilkins M.J."/>
            <person name="Williams K.H."/>
            <person name="Banfield J.F."/>
        </authorList>
    </citation>
    <scope>NUCLEOTIDE SEQUENCE [LARGE SCALE GENOMIC DNA]</scope>
</reference>
<dbReference type="PROSITE" id="PS00652">
    <property type="entry name" value="TNFR_NGFR_1"/>
    <property type="match status" value="1"/>
</dbReference>
<organism evidence="2 3">
    <name type="scientific">Candidatus Woesebacteria bacterium GW2011_GWE1_45_18</name>
    <dbReference type="NCBI Taxonomy" id="1618598"/>
    <lineage>
        <taxon>Bacteria</taxon>
        <taxon>Candidatus Woeseibacteriota</taxon>
    </lineage>
</organism>
<dbReference type="EMBL" id="LCKQ01000003">
    <property type="protein sequence ID" value="KKU04139.1"/>
    <property type="molecule type" value="Genomic_DNA"/>
</dbReference>
<comment type="caution">
    <text evidence="2">The sequence shown here is derived from an EMBL/GenBank/DDBJ whole genome shotgun (WGS) entry which is preliminary data.</text>
</comment>
<dbReference type="InterPro" id="IPR001368">
    <property type="entry name" value="TNFR/NGFR_Cys_rich_reg"/>
</dbReference>
<dbReference type="Proteomes" id="UP000034086">
    <property type="component" value="Unassembled WGS sequence"/>
</dbReference>
<proteinExistence type="predicted"/>
<evidence type="ECO:0000259" key="1">
    <source>
        <dbReference type="PROSITE" id="PS00652"/>
    </source>
</evidence>
<sequence length="744" mass="79009">MFKKTFLPFLILLLSFLSLGVYLLFKIGGTSLPFFPKSQFSSRVVFSDTIGIRGITFNSAYFDEIAAELGIWDKGVYRWHPELAGEIVGPPEKVEVRLVSEEQRYYKTKGVLNSGEGPITLYSLGQEYEEDGSILRINLYFLPSLVELAEKPDFERQMNYQAVLALAKMSTTVNQQAFSSEEPIDSSQKEIDFVEKLLKKYGNVFKLSAGFFEKVGSLIDSLHKSVYAQTCTGGLIICGTWVTNRTCSATGTLDGCLGQACGSGCGTKDAYGNWSGTCNCTQVCDIGDDVTILCSARSSQSQCDGPIGRCVNPPYDCSPPGYGGSCSWSSGCSCTSWVDGACGGGSCAGNERRQTRDCTPDGCSSESRCVSDASCGGGPVPSCTVNLTPDTASVQVGSNTTLTASVTWSDTVTQTDFASGNTGIVTVSPTSDSTVVYSTQASGVSVGSTTVRADVIMSGASRCNDTSTVNVINAGPWWQVVDADITSNGDIISPIPGTCSLPVCNPVLGLKGAGGFPGVPAYGGATADFQAGTGSGNAAESPYNWLAASRYLGRTYDYAFFERQIPDDVIINELDPPVTGGTFNSGGAPSRGYIWYHWDGATRGDLTIDGNVNLVGSRRVVLMVEGANLIIDGRIQLQSPGQGFFMAVVGKDGSGFKGDILVDPSVDIIEGIFLAESEFKTGLASTQFNVRGSVAAYDGVVLERDLGASNSNTPAEVFTYAPDIIATFPNVFTQRRIRWKEVAP</sequence>
<dbReference type="AlphaFoldDB" id="A0A0G1M774"/>
<dbReference type="Gene3D" id="2.60.40.1080">
    <property type="match status" value="1"/>
</dbReference>
<name>A0A0G1M774_9BACT</name>
<feature type="domain" description="TNFR-Cys" evidence="1">
    <location>
        <begin position="265"/>
        <end position="303"/>
    </location>
</feature>
<accession>A0A0G1M774</accession>
<protein>
    <recommendedName>
        <fullName evidence="1">TNFR-Cys domain-containing protein</fullName>
    </recommendedName>
</protein>
<gene>
    <name evidence="2" type="ORF">UX03_C0003G0026</name>
</gene>